<dbReference type="InterPro" id="IPR000572">
    <property type="entry name" value="OxRdtase_Mopterin-bd_dom"/>
</dbReference>
<dbReference type="InterPro" id="IPR036374">
    <property type="entry name" value="OxRdtase_Mopterin-bd_sf"/>
</dbReference>
<organism evidence="3 4">
    <name type="scientific">Herbiconiux ginsengi</name>
    <dbReference type="NCBI Taxonomy" id="381665"/>
    <lineage>
        <taxon>Bacteria</taxon>
        <taxon>Bacillati</taxon>
        <taxon>Actinomycetota</taxon>
        <taxon>Actinomycetes</taxon>
        <taxon>Micrococcales</taxon>
        <taxon>Microbacteriaceae</taxon>
        <taxon>Herbiconiux</taxon>
    </lineage>
</organism>
<feature type="domain" description="Oxidoreductase molybdopterin-binding" evidence="2">
    <location>
        <begin position="35"/>
        <end position="179"/>
    </location>
</feature>
<dbReference type="PANTHER" id="PTHR43032">
    <property type="entry name" value="PROTEIN-METHIONINE-SULFOXIDE REDUCTASE"/>
    <property type="match status" value="1"/>
</dbReference>
<evidence type="ECO:0000259" key="2">
    <source>
        <dbReference type="Pfam" id="PF00174"/>
    </source>
</evidence>
<dbReference type="EMBL" id="FNPZ01000002">
    <property type="protein sequence ID" value="SDZ05851.1"/>
    <property type="molecule type" value="Genomic_DNA"/>
</dbReference>
<accession>A0A1H3PY55</accession>
<dbReference type="Gene3D" id="3.90.420.10">
    <property type="entry name" value="Oxidoreductase, molybdopterin-binding domain"/>
    <property type="match status" value="1"/>
</dbReference>
<dbReference type="AlphaFoldDB" id="A0A1H3PY55"/>
<dbReference type="CDD" id="cd02109">
    <property type="entry name" value="arch_bact_SO_family_Moco"/>
    <property type="match status" value="1"/>
</dbReference>
<reference evidence="3 4" key="1">
    <citation type="submission" date="2016-10" db="EMBL/GenBank/DDBJ databases">
        <authorList>
            <person name="de Groot N.N."/>
        </authorList>
    </citation>
    <scope>NUCLEOTIDE SEQUENCE [LARGE SCALE GENOMIC DNA]</scope>
    <source>
        <strain evidence="3 4">CGMCC 4.3491</strain>
    </source>
</reference>
<evidence type="ECO:0000313" key="4">
    <source>
        <dbReference type="Proteomes" id="UP000198891"/>
    </source>
</evidence>
<dbReference type="Pfam" id="PF00174">
    <property type="entry name" value="Oxidored_molyb"/>
    <property type="match status" value="1"/>
</dbReference>
<dbReference type="SUPFAM" id="SSF56524">
    <property type="entry name" value="Oxidoreductase molybdopterin-binding domain"/>
    <property type="match status" value="1"/>
</dbReference>
<keyword evidence="4" id="KW-1185">Reference proteome</keyword>
<sequence length="200" mass="23057">MGIVTPGFFGKRREADPHLPPGQYETKDFPVLSAGPTPNIHEGEWEFSITNESGDVKRWSWDEFMDLPIENIDTDIHCVTRWSKFDTKWRGVSLDTLFAEVETDAPFTMAHSYGGYTTNVPLEDLLEGKAWVAFEFDGEPLDPEHGGPARLLVPHLYFWKSAKWVTGLTMHETDELGFWEVNGYHAYGDPWKEQRYYYDS</sequence>
<feature type="region of interest" description="Disordered" evidence="1">
    <location>
        <begin position="1"/>
        <end position="35"/>
    </location>
</feature>
<dbReference type="PANTHER" id="PTHR43032:SF4">
    <property type="entry name" value="OXIDOREDUCTASE MOLYBDOPTERIN-BINDING DOMAIN-CONTAINING PROTEIN"/>
    <property type="match status" value="1"/>
</dbReference>
<dbReference type="Proteomes" id="UP000198891">
    <property type="component" value="Unassembled WGS sequence"/>
</dbReference>
<evidence type="ECO:0000256" key="1">
    <source>
        <dbReference type="SAM" id="MobiDB-lite"/>
    </source>
</evidence>
<gene>
    <name evidence="3" type="ORF">SAMN05216554_2172</name>
</gene>
<dbReference type="RefSeq" id="WP_092553102.1">
    <property type="nucleotide sequence ID" value="NZ_FNPZ01000002.1"/>
</dbReference>
<dbReference type="OrthoDB" id="9795587at2"/>
<evidence type="ECO:0000313" key="3">
    <source>
        <dbReference type="EMBL" id="SDZ05851.1"/>
    </source>
</evidence>
<name>A0A1H3PY55_9MICO</name>
<proteinExistence type="predicted"/>
<dbReference type="STRING" id="381665.SAMN05216554_2172"/>
<protein>
    <submittedName>
        <fullName evidence="3">DMSO/TMAO reductase YedYZ, molybdopterin-dependent catalytic subunit</fullName>
    </submittedName>
</protein>